<accession>A0A173TM10</accession>
<dbReference type="EMBL" id="CYXT01000017">
    <property type="protein sequence ID" value="CUN03863.1"/>
    <property type="molecule type" value="Genomic_DNA"/>
</dbReference>
<proteinExistence type="predicted"/>
<protein>
    <submittedName>
        <fullName evidence="1">Uncharacterized protein</fullName>
    </submittedName>
</protein>
<evidence type="ECO:0000313" key="2">
    <source>
        <dbReference type="Proteomes" id="UP000095598"/>
    </source>
</evidence>
<organism evidence="1 2">
    <name type="scientific">Anaerostipes hadrus</name>
    <dbReference type="NCBI Taxonomy" id="649756"/>
    <lineage>
        <taxon>Bacteria</taxon>
        <taxon>Bacillati</taxon>
        <taxon>Bacillota</taxon>
        <taxon>Clostridia</taxon>
        <taxon>Lachnospirales</taxon>
        <taxon>Lachnospiraceae</taxon>
        <taxon>Anaerostipes</taxon>
    </lineage>
</organism>
<reference evidence="1 2" key="1">
    <citation type="submission" date="2015-09" db="EMBL/GenBank/DDBJ databases">
        <authorList>
            <consortium name="Pathogen Informatics"/>
        </authorList>
    </citation>
    <scope>NUCLEOTIDE SEQUENCE [LARGE SCALE GENOMIC DNA]</scope>
    <source>
        <strain evidence="1 2">2789STDY5608868</strain>
    </source>
</reference>
<gene>
    <name evidence="1" type="ORF">ERS852425_02217</name>
</gene>
<evidence type="ECO:0000313" key="1">
    <source>
        <dbReference type="EMBL" id="CUN03863.1"/>
    </source>
</evidence>
<sequence length="77" mass="9271">MKQISKYREIRNNFVDEEDHKVYIDAWKTKNPNEEGSVIAKIDLATYEVEYLDERAKRDPYAQEMIRETISDLKQFN</sequence>
<dbReference type="Proteomes" id="UP000095598">
    <property type="component" value="Unassembled WGS sequence"/>
</dbReference>
<dbReference type="RefSeq" id="WP_021840726.1">
    <property type="nucleotide sequence ID" value="NZ_CYXT01000017.1"/>
</dbReference>
<name>A0A173TM10_ANAHA</name>
<dbReference type="AlphaFoldDB" id="A0A173TM10"/>